<reference evidence="1 2" key="1">
    <citation type="submission" date="2021-03" db="EMBL/GenBank/DDBJ databases">
        <title>Genomic Encyclopedia of Type Strains, Phase IV (KMG-IV): sequencing the most valuable type-strain genomes for metagenomic binning, comparative biology and taxonomic classification.</title>
        <authorList>
            <person name="Goeker M."/>
        </authorList>
    </citation>
    <scope>NUCLEOTIDE SEQUENCE [LARGE SCALE GENOMIC DNA]</scope>
    <source>
        <strain evidence="1 2">DSM 27138</strain>
    </source>
</reference>
<dbReference type="RefSeq" id="WP_209465490.1">
    <property type="nucleotide sequence ID" value="NZ_JAGGLG010000004.1"/>
</dbReference>
<comment type="caution">
    <text evidence="1">The sequence shown here is derived from an EMBL/GenBank/DDBJ whole genome shotgun (WGS) entry which is preliminary data.</text>
</comment>
<sequence>MLELRVPGRDPITVEHLVLDFNGTLAVDGVLLPGVAERIRELAGHLAVHVITADTYGGARAQTAGLPVTLQVIGPGDQTAAKRALVEALGPDSVVAVGNGANDRLMLERAALSICVLEAEGAATAALLAADVVVRSPVEALDMLVRPGRLAATLRVS</sequence>
<keyword evidence="2" id="KW-1185">Reference proteome</keyword>
<dbReference type="InterPro" id="IPR023214">
    <property type="entry name" value="HAD_sf"/>
</dbReference>
<accession>A0ABS4JP77</accession>
<evidence type="ECO:0000313" key="1">
    <source>
        <dbReference type="EMBL" id="MBP2017343.1"/>
    </source>
</evidence>
<protein>
    <submittedName>
        <fullName evidence="1">Soluble P-type ATPase</fullName>
    </submittedName>
</protein>
<proteinExistence type="predicted"/>
<name>A0ABS4JP77_9FIRM</name>
<organism evidence="1 2">
    <name type="scientific">Symbiobacterium terraclitae</name>
    <dbReference type="NCBI Taxonomy" id="557451"/>
    <lineage>
        <taxon>Bacteria</taxon>
        <taxon>Bacillati</taxon>
        <taxon>Bacillota</taxon>
        <taxon>Clostridia</taxon>
        <taxon>Eubacteriales</taxon>
        <taxon>Symbiobacteriaceae</taxon>
        <taxon>Symbiobacterium</taxon>
    </lineage>
</organism>
<dbReference type="Proteomes" id="UP001519289">
    <property type="component" value="Unassembled WGS sequence"/>
</dbReference>
<gene>
    <name evidence="1" type="ORF">J2Z79_000726</name>
</gene>
<dbReference type="Gene3D" id="3.40.50.1000">
    <property type="entry name" value="HAD superfamily/HAD-like"/>
    <property type="match status" value="1"/>
</dbReference>
<dbReference type="EMBL" id="JAGGLG010000004">
    <property type="protein sequence ID" value="MBP2017343.1"/>
    <property type="molecule type" value="Genomic_DNA"/>
</dbReference>
<evidence type="ECO:0000313" key="2">
    <source>
        <dbReference type="Proteomes" id="UP001519289"/>
    </source>
</evidence>
<dbReference type="InterPro" id="IPR036412">
    <property type="entry name" value="HAD-like_sf"/>
</dbReference>
<dbReference type="SUPFAM" id="SSF56784">
    <property type="entry name" value="HAD-like"/>
    <property type="match status" value="1"/>
</dbReference>